<reference evidence="2" key="1">
    <citation type="submission" date="2022-06" db="EMBL/GenBank/DDBJ databases">
        <title>Genome Sequence of Candolleomyces eurysporus.</title>
        <authorList>
            <person name="Buettner E."/>
        </authorList>
    </citation>
    <scope>NUCLEOTIDE SEQUENCE</scope>
    <source>
        <strain evidence="2">VTCC 930004</strain>
    </source>
</reference>
<keyword evidence="3" id="KW-1185">Reference proteome</keyword>
<evidence type="ECO:0000313" key="3">
    <source>
        <dbReference type="Proteomes" id="UP001140091"/>
    </source>
</evidence>
<evidence type="ECO:0000256" key="1">
    <source>
        <dbReference type="SAM" id="MobiDB-lite"/>
    </source>
</evidence>
<organism evidence="2 3">
    <name type="scientific">Candolleomyces eurysporus</name>
    <dbReference type="NCBI Taxonomy" id="2828524"/>
    <lineage>
        <taxon>Eukaryota</taxon>
        <taxon>Fungi</taxon>
        <taxon>Dikarya</taxon>
        <taxon>Basidiomycota</taxon>
        <taxon>Agaricomycotina</taxon>
        <taxon>Agaricomycetes</taxon>
        <taxon>Agaricomycetidae</taxon>
        <taxon>Agaricales</taxon>
        <taxon>Agaricineae</taxon>
        <taxon>Psathyrellaceae</taxon>
        <taxon>Candolleomyces</taxon>
    </lineage>
</organism>
<dbReference type="Proteomes" id="UP001140091">
    <property type="component" value="Unassembled WGS sequence"/>
</dbReference>
<dbReference type="AlphaFoldDB" id="A0A9W8JK59"/>
<name>A0A9W8JK59_9AGAR</name>
<gene>
    <name evidence="2" type="ORF">H1R20_g914</name>
</gene>
<comment type="caution">
    <text evidence="2">The sequence shown here is derived from an EMBL/GenBank/DDBJ whole genome shotgun (WGS) entry which is preliminary data.</text>
</comment>
<sequence length="304" mass="33055">MTSSRSSSPDTTASIDPMLLLAGRARARTFSDPDGPGSDDIDENDGFLTGPVGTISTVAPPLIVNMSQANFIACGRALKKQHTLSPRFEEDLEVFLHSPAGADHMLQVFLGLLESRDLLVSIAAGTAYTIPEDVKTKDSLLKYSQVYILSPKLLHYKRKTGATTVLAAMRYLGVSGIPPEHDVGASLKADAAAADIGSVAYACVSGSKTKPTTGTFLRVAFLRWVMIHYPNSIKNFWDEVDRQLDGFCKQFKTPLERENALQEILDQDIKKYGSAIVDCPPIPADRVEDWVKTVDSYASNTVSL</sequence>
<evidence type="ECO:0000313" key="2">
    <source>
        <dbReference type="EMBL" id="KAJ2936180.1"/>
    </source>
</evidence>
<dbReference type="OrthoDB" id="3050604at2759"/>
<feature type="region of interest" description="Disordered" evidence="1">
    <location>
        <begin position="26"/>
        <end position="46"/>
    </location>
</feature>
<protein>
    <submittedName>
        <fullName evidence="2">Uncharacterized protein</fullName>
    </submittedName>
</protein>
<dbReference type="EMBL" id="JANBPK010000153">
    <property type="protein sequence ID" value="KAJ2936180.1"/>
    <property type="molecule type" value="Genomic_DNA"/>
</dbReference>
<accession>A0A9W8JK59</accession>
<feature type="non-terminal residue" evidence="2">
    <location>
        <position position="1"/>
    </location>
</feature>
<proteinExistence type="predicted"/>